<organism evidence="7 8">
    <name type="scientific">Ravibacter arvi</name>
    <dbReference type="NCBI Taxonomy" id="2051041"/>
    <lineage>
        <taxon>Bacteria</taxon>
        <taxon>Pseudomonadati</taxon>
        <taxon>Bacteroidota</taxon>
        <taxon>Cytophagia</taxon>
        <taxon>Cytophagales</taxon>
        <taxon>Spirosomataceae</taxon>
        <taxon>Ravibacter</taxon>
    </lineage>
</organism>
<evidence type="ECO:0000256" key="4">
    <source>
        <dbReference type="ARBA" id="ARBA00022801"/>
    </source>
</evidence>
<dbReference type="EMBL" id="BAABEY010000007">
    <property type="protein sequence ID" value="GAA4433579.1"/>
    <property type="molecule type" value="Genomic_DNA"/>
</dbReference>
<dbReference type="Pfam" id="PF02265">
    <property type="entry name" value="S1-P1_nuclease"/>
    <property type="match status" value="1"/>
</dbReference>
<keyword evidence="3" id="KW-0255">Endonuclease</keyword>
<accession>A0ABP8LSB0</accession>
<keyword evidence="5" id="KW-1015">Disulfide bond</keyword>
<dbReference type="CDD" id="cd11010">
    <property type="entry name" value="S1-P1_nuclease"/>
    <property type="match status" value="1"/>
</dbReference>
<dbReference type="Proteomes" id="UP001501508">
    <property type="component" value="Unassembled WGS sequence"/>
</dbReference>
<dbReference type="InterPro" id="IPR003154">
    <property type="entry name" value="S1/P1nuclease"/>
</dbReference>
<evidence type="ECO:0000256" key="5">
    <source>
        <dbReference type="ARBA" id="ARBA00023157"/>
    </source>
</evidence>
<keyword evidence="8" id="KW-1185">Reference proteome</keyword>
<gene>
    <name evidence="7" type="ORF">GCM10023091_07280</name>
</gene>
<dbReference type="RefSeq" id="WP_345026692.1">
    <property type="nucleotide sequence ID" value="NZ_BAABEY010000007.1"/>
</dbReference>
<evidence type="ECO:0000313" key="8">
    <source>
        <dbReference type="Proteomes" id="UP001501508"/>
    </source>
</evidence>
<reference evidence="8" key="1">
    <citation type="journal article" date="2019" name="Int. J. Syst. Evol. Microbiol.">
        <title>The Global Catalogue of Microorganisms (GCM) 10K type strain sequencing project: providing services to taxonomists for standard genome sequencing and annotation.</title>
        <authorList>
            <consortium name="The Broad Institute Genomics Platform"/>
            <consortium name="The Broad Institute Genome Sequencing Center for Infectious Disease"/>
            <person name="Wu L."/>
            <person name="Ma J."/>
        </authorList>
    </citation>
    <scope>NUCLEOTIDE SEQUENCE [LARGE SCALE GENOMIC DNA]</scope>
    <source>
        <strain evidence="8">JCM 31920</strain>
    </source>
</reference>
<keyword evidence="4" id="KW-0378">Hydrolase</keyword>
<dbReference type="InterPro" id="IPR008947">
    <property type="entry name" value="PLipase_C/P1_nuclease_dom_sf"/>
</dbReference>
<keyword evidence="2" id="KW-0479">Metal-binding</keyword>
<dbReference type="PANTHER" id="PTHR33146:SF26">
    <property type="entry name" value="ENDONUCLEASE 4"/>
    <property type="match status" value="1"/>
</dbReference>
<sequence length="261" mass="30473">MAQRRLLLILTLLLAANPGFAWGLLGHRIVGEIAQNHLSGRAKREIRKILGNESLAMSANWADFIKSDTAYRYLNNWHYVNIRTGTNREALFAQLESDSSNNVYNRLHFLVKELKTNHTLSRETKKMYLRLIVHLVGDMHQPMHVGRPDDLGGNKIQLHWFYEPSNLHKVWDEDLINYQQLSYTEYTRAIDFSSRQQRRQWQAAQPGEWLFESFQIAEQLYAGVKKGDKLRYDYNFKHIDTLNDRLLKGGIRLAGLLNGMF</sequence>
<proteinExistence type="predicted"/>
<evidence type="ECO:0000256" key="3">
    <source>
        <dbReference type="ARBA" id="ARBA00022759"/>
    </source>
</evidence>
<comment type="caution">
    <text evidence="7">The sequence shown here is derived from an EMBL/GenBank/DDBJ whole genome shotgun (WGS) entry which is preliminary data.</text>
</comment>
<protein>
    <submittedName>
        <fullName evidence="7">S1/P1 nuclease</fullName>
    </submittedName>
</protein>
<evidence type="ECO:0000313" key="7">
    <source>
        <dbReference type="EMBL" id="GAA4433579.1"/>
    </source>
</evidence>
<name>A0ABP8LSB0_9BACT</name>
<evidence type="ECO:0000256" key="1">
    <source>
        <dbReference type="ARBA" id="ARBA00022722"/>
    </source>
</evidence>
<dbReference type="Gene3D" id="1.10.575.10">
    <property type="entry name" value="P1 Nuclease"/>
    <property type="match status" value="1"/>
</dbReference>
<dbReference type="PANTHER" id="PTHR33146">
    <property type="entry name" value="ENDONUCLEASE 4"/>
    <property type="match status" value="1"/>
</dbReference>
<keyword evidence="1" id="KW-0540">Nuclease</keyword>
<evidence type="ECO:0000256" key="2">
    <source>
        <dbReference type="ARBA" id="ARBA00022723"/>
    </source>
</evidence>
<evidence type="ECO:0000256" key="6">
    <source>
        <dbReference type="ARBA" id="ARBA00023180"/>
    </source>
</evidence>
<dbReference type="SUPFAM" id="SSF48537">
    <property type="entry name" value="Phospholipase C/P1 nuclease"/>
    <property type="match status" value="1"/>
</dbReference>
<keyword evidence="6" id="KW-0325">Glycoprotein</keyword>